<dbReference type="GO" id="GO:0061710">
    <property type="term" value="F:L-threonylcarbamoyladenylate synthase"/>
    <property type="evidence" value="ECO:0007669"/>
    <property type="project" value="UniProtKB-EC"/>
</dbReference>
<feature type="domain" description="YrdC-like" evidence="15">
    <location>
        <begin position="13"/>
        <end position="200"/>
    </location>
</feature>
<feature type="binding site" evidence="14">
    <location>
        <position position="234"/>
    </location>
    <ligand>
        <name>ATP</name>
        <dbReference type="ChEBI" id="CHEBI:30616"/>
    </ligand>
</feature>
<feature type="binding site" evidence="14">
    <location>
        <position position="35"/>
    </location>
    <ligand>
        <name>L-threonine</name>
        <dbReference type="ChEBI" id="CHEBI:57926"/>
    </ligand>
</feature>
<evidence type="ECO:0000256" key="2">
    <source>
        <dbReference type="ARBA" id="ARBA00007663"/>
    </source>
</evidence>
<comment type="subcellular location">
    <subcellularLocation>
        <location evidence="1 13">Cytoplasm</location>
    </subcellularLocation>
</comment>
<dbReference type="InterPro" id="IPR050156">
    <property type="entry name" value="TC-AMP_synthase_SUA5"/>
</dbReference>
<dbReference type="Proteomes" id="UP000523821">
    <property type="component" value="Unassembled WGS sequence"/>
</dbReference>
<feature type="binding site" evidence="14">
    <location>
        <position position="62"/>
    </location>
    <ligand>
        <name>ATP</name>
        <dbReference type="ChEBI" id="CHEBI:30616"/>
    </ligand>
</feature>
<dbReference type="GO" id="GO:0003725">
    <property type="term" value="F:double-stranded RNA binding"/>
    <property type="evidence" value="ECO:0007669"/>
    <property type="project" value="UniProtKB-UniRule"/>
</dbReference>
<evidence type="ECO:0000256" key="7">
    <source>
        <dbReference type="ARBA" id="ARBA00022694"/>
    </source>
</evidence>
<dbReference type="InterPro" id="IPR017945">
    <property type="entry name" value="DHBP_synth_RibB-like_a/b_dom"/>
</dbReference>
<evidence type="ECO:0000256" key="12">
    <source>
        <dbReference type="ARBA" id="ARBA00048366"/>
    </source>
</evidence>
<keyword evidence="8 13" id="KW-0548">Nucleotidyltransferase</keyword>
<keyword evidence="17" id="KW-1185">Reference proteome</keyword>
<dbReference type="GO" id="GO:0000049">
    <property type="term" value="F:tRNA binding"/>
    <property type="evidence" value="ECO:0007669"/>
    <property type="project" value="TreeGrafter"/>
</dbReference>
<comment type="similarity">
    <text evidence="2 13">Belongs to the SUA5 family.</text>
</comment>
<feature type="binding site" evidence="14">
    <location>
        <position position="196"/>
    </location>
    <ligand>
        <name>ATP</name>
        <dbReference type="ChEBI" id="CHEBI:30616"/>
    </ligand>
</feature>
<dbReference type="GO" id="GO:0005524">
    <property type="term" value="F:ATP binding"/>
    <property type="evidence" value="ECO:0007669"/>
    <property type="project" value="UniProtKB-UniRule"/>
</dbReference>
<dbReference type="Gene3D" id="3.40.50.11030">
    <property type="entry name" value="Threonylcarbamoyl-AMP synthase, C-terminal domain"/>
    <property type="match status" value="1"/>
</dbReference>
<protein>
    <recommendedName>
        <fullName evidence="4 13">Threonylcarbamoyl-AMP synthase</fullName>
        <shortName evidence="13">TC-AMP synthase</shortName>
        <ecNumber evidence="3 13">2.7.7.87</ecNumber>
    </recommendedName>
    <alternativeName>
        <fullName evidence="11 13">L-threonylcarbamoyladenylate synthase</fullName>
    </alternativeName>
</protein>
<feature type="binding site" evidence="14">
    <location>
        <position position="58"/>
    </location>
    <ligand>
        <name>ATP</name>
        <dbReference type="ChEBI" id="CHEBI:30616"/>
    </ligand>
</feature>
<evidence type="ECO:0000256" key="9">
    <source>
        <dbReference type="ARBA" id="ARBA00022741"/>
    </source>
</evidence>
<dbReference type="GO" id="GO:0005737">
    <property type="term" value="C:cytoplasm"/>
    <property type="evidence" value="ECO:0007669"/>
    <property type="project" value="UniProtKB-SubCell"/>
</dbReference>
<evidence type="ECO:0000313" key="16">
    <source>
        <dbReference type="EMBL" id="MBB5752071.1"/>
    </source>
</evidence>
<keyword evidence="9 13" id="KW-0547">Nucleotide-binding</keyword>
<dbReference type="RefSeq" id="WP_183853397.1">
    <property type="nucleotide sequence ID" value="NZ_JACHOO010000002.1"/>
</dbReference>
<keyword evidence="10 13" id="KW-0067">ATP-binding</keyword>
<name>A0A7W9CUY7_9HYPH</name>
<proteinExistence type="inferred from homology"/>
<evidence type="ECO:0000256" key="10">
    <source>
        <dbReference type="ARBA" id="ARBA00022840"/>
    </source>
</evidence>
<dbReference type="PANTHER" id="PTHR17490:SF16">
    <property type="entry name" value="THREONYLCARBAMOYL-AMP SYNTHASE"/>
    <property type="match status" value="1"/>
</dbReference>
<dbReference type="SUPFAM" id="SSF55821">
    <property type="entry name" value="YrdC/RibB"/>
    <property type="match status" value="1"/>
</dbReference>
<feature type="binding site" evidence="14">
    <location>
        <position position="144"/>
    </location>
    <ligand>
        <name>ATP</name>
        <dbReference type="ChEBI" id="CHEBI:30616"/>
    </ligand>
</feature>
<feature type="binding site" evidence="14">
    <location>
        <position position="142"/>
    </location>
    <ligand>
        <name>L-threonine</name>
        <dbReference type="ChEBI" id="CHEBI:57926"/>
    </ligand>
</feature>
<dbReference type="AlphaFoldDB" id="A0A7W9CUY7"/>
<gene>
    <name evidence="16" type="ORF">GGQ63_001123</name>
</gene>
<keyword evidence="5 13" id="KW-0963">Cytoplasm</keyword>
<feature type="binding site" evidence="14">
    <location>
        <position position="118"/>
    </location>
    <ligand>
        <name>ATP</name>
        <dbReference type="ChEBI" id="CHEBI:30616"/>
    </ligand>
</feature>
<evidence type="ECO:0000256" key="4">
    <source>
        <dbReference type="ARBA" id="ARBA00015492"/>
    </source>
</evidence>
<evidence type="ECO:0000256" key="1">
    <source>
        <dbReference type="ARBA" id="ARBA00004496"/>
    </source>
</evidence>
<dbReference type="InterPro" id="IPR006070">
    <property type="entry name" value="Sua5-like_dom"/>
</dbReference>
<feature type="binding site" evidence="14">
    <location>
        <position position="182"/>
    </location>
    <ligand>
        <name>L-threonine</name>
        <dbReference type="ChEBI" id="CHEBI:57926"/>
    </ligand>
</feature>
<dbReference type="PROSITE" id="PS51163">
    <property type="entry name" value="YRDC"/>
    <property type="match status" value="1"/>
</dbReference>
<feature type="binding site" evidence="14">
    <location>
        <position position="67"/>
    </location>
    <ligand>
        <name>L-threonine</name>
        <dbReference type="ChEBI" id="CHEBI:57926"/>
    </ligand>
</feature>
<feature type="binding site" evidence="14">
    <location>
        <position position="152"/>
    </location>
    <ligand>
        <name>ATP</name>
        <dbReference type="ChEBI" id="CHEBI:30616"/>
    </ligand>
</feature>
<reference evidence="16 17" key="1">
    <citation type="submission" date="2020-08" db="EMBL/GenBank/DDBJ databases">
        <title>Genomic Encyclopedia of Type Strains, Phase IV (KMG-IV): sequencing the most valuable type-strain genomes for metagenomic binning, comparative biology and taxonomic classification.</title>
        <authorList>
            <person name="Goeker M."/>
        </authorList>
    </citation>
    <scope>NUCLEOTIDE SEQUENCE [LARGE SCALE GENOMIC DNA]</scope>
    <source>
        <strain evidence="16 17">DSM 16268</strain>
    </source>
</reference>
<evidence type="ECO:0000256" key="6">
    <source>
        <dbReference type="ARBA" id="ARBA00022679"/>
    </source>
</evidence>
<dbReference type="GO" id="GO:0008033">
    <property type="term" value="P:tRNA processing"/>
    <property type="evidence" value="ECO:0007669"/>
    <property type="project" value="UniProtKB-KW"/>
</dbReference>
<dbReference type="PIRSF" id="PIRSF004930">
    <property type="entry name" value="Tln_factor_SUA5"/>
    <property type="match status" value="1"/>
</dbReference>
<accession>A0A7W9CUY7</accession>
<evidence type="ECO:0000256" key="3">
    <source>
        <dbReference type="ARBA" id="ARBA00012584"/>
    </source>
</evidence>
<comment type="catalytic activity">
    <reaction evidence="12 13">
        <text>L-threonine + hydrogencarbonate + ATP = L-threonylcarbamoyladenylate + diphosphate + H2O</text>
        <dbReference type="Rhea" id="RHEA:36407"/>
        <dbReference type="ChEBI" id="CHEBI:15377"/>
        <dbReference type="ChEBI" id="CHEBI:17544"/>
        <dbReference type="ChEBI" id="CHEBI:30616"/>
        <dbReference type="ChEBI" id="CHEBI:33019"/>
        <dbReference type="ChEBI" id="CHEBI:57926"/>
        <dbReference type="ChEBI" id="CHEBI:73682"/>
        <dbReference type="EC" id="2.7.7.87"/>
    </reaction>
</comment>
<evidence type="ECO:0000256" key="14">
    <source>
        <dbReference type="PIRSR" id="PIRSR004930-1"/>
    </source>
</evidence>
<sequence length="331" mass="33084">MSERPLLLSAADPRSIERAIAALAAGDLVALPTETVYGLAADATNGAAVAGIYAAKGRPRFNPLIAHVADRAAADRLVVLDADLARLAAAFWPGPLTLVASRRAEAGVADLVTAGLDTLAVRVPAHPVARAVLAAFDRPVAAPSANRSGHVSATEAAHVAADLGAAVAVILDAGPAPMGLESTIVGAGPNGPVLLRPGAIARGALEAVLGRPLAKAPASAAHAPAAPGMLASHYAPAAAVRLRATAVRPGEALLAFGPDLPEGWREAAAVVQLSERGDLVEASARLFAALRTLDGKAAVIAVAPIPQEGLGEAINDRLARAAAPRPAADPV</sequence>
<keyword evidence="7 13" id="KW-0819">tRNA processing</keyword>
<dbReference type="InterPro" id="IPR038385">
    <property type="entry name" value="Sua5/YwlC_C"/>
</dbReference>
<dbReference type="Pfam" id="PF01300">
    <property type="entry name" value="Sua5_yciO_yrdC"/>
    <property type="match status" value="1"/>
</dbReference>
<dbReference type="InterPro" id="IPR005145">
    <property type="entry name" value="Sua5_C"/>
</dbReference>
<feature type="binding site" evidence="14">
    <location>
        <position position="122"/>
    </location>
    <ligand>
        <name>L-threonine</name>
        <dbReference type="ChEBI" id="CHEBI:57926"/>
    </ligand>
</feature>
<dbReference type="InterPro" id="IPR010923">
    <property type="entry name" value="T(6)A37_SUA5"/>
</dbReference>
<evidence type="ECO:0000256" key="5">
    <source>
        <dbReference type="ARBA" id="ARBA00022490"/>
    </source>
</evidence>
<evidence type="ECO:0000259" key="15">
    <source>
        <dbReference type="PROSITE" id="PS51163"/>
    </source>
</evidence>
<keyword evidence="6 13" id="KW-0808">Transferase</keyword>
<dbReference type="Pfam" id="PF03481">
    <property type="entry name" value="Sua5_C"/>
    <property type="match status" value="1"/>
</dbReference>
<dbReference type="Gene3D" id="3.90.870.10">
    <property type="entry name" value="DHBP synthase"/>
    <property type="match status" value="1"/>
</dbReference>
<evidence type="ECO:0000256" key="13">
    <source>
        <dbReference type="PIRNR" id="PIRNR004930"/>
    </source>
</evidence>
<dbReference type="EC" id="2.7.7.87" evidence="3 13"/>
<comment type="caution">
    <text evidence="16">The sequence shown here is derived from an EMBL/GenBank/DDBJ whole genome shotgun (WGS) entry which is preliminary data.</text>
</comment>
<dbReference type="PANTHER" id="PTHR17490">
    <property type="entry name" value="SUA5"/>
    <property type="match status" value="1"/>
</dbReference>
<dbReference type="NCBIfam" id="TIGR00057">
    <property type="entry name" value="L-threonylcarbamoyladenylate synthase"/>
    <property type="match status" value="1"/>
</dbReference>
<evidence type="ECO:0000256" key="8">
    <source>
        <dbReference type="ARBA" id="ARBA00022695"/>
    </source>
</evidence>
<evidence type="ECO:0000313" key="17">
    <source>
        <dbReference type="Proteomes" id="UP000523821"/>
    </source>
</evidence>
<comment type="function">
    <text evidence="13">Required for the formation of a threonylcarbamoyl group on adenosine at position 37 (t(6)A37) in tRNAs that read codons beginning with adenine.</text>
</comment>
<dbReference type="EMBL" id="JACHOO010000002">
    <property type="protein sequence ID" value="MBB5752071.1"/>
    <property type="molecule type" value="Genomic_DNA"/>
</dbReference>
<dbReference type="GO" id="GO:0006450">
    <property type="term" value="P:regulation of translational fidelity"/>
    <property type="evidence" value="ECO:0007669"/>
    <property type="project" value="TreeGrafter"/>
</dbReference>
<organism evidence="16 17">
    <name type="scientific">Prosthecomicrobium pneumaticum</name>
    <dbReference type="NCBI Taxonomy" id="81895"/>
    <lineage>
        <taxon>Bacteria</taxon>
        <taxon>Pseudomonadati</taxon>
        <taxon>Pseudomonadota</taxon>
        <taxon>Alphaproteobacteria</taxon>
        <taxon>Hyphomicrobiales</taxon>
        <taxon>Kaistiaceae</taxon>
        <taxon>Prosthecomicrobium</taxon>
    </lineage>
</organism>
<evidence type="ECO:0000256" key="11">
    <source>
        <dbReference type="ARBA" id="ARBA00029774"/>
    </source>
</evidence>